<reference evidence="10 11" key="1">
    <citation type="submission" date="2016-10" db="EMBL/GenBank/DDBJ databases">
        <authorList>
            <person name="de Groot N.N."/>
        </authorList>
    </citation>
    <scope>NUCLEOTIDE SEQUENCE [LARGE SCALE GENOMIC DNA]</scope>
    <source>
        <strain evidence="10 11">DSM 5885</strain>
    </source>
</reference>
<dbReference type="GO" id="GO:0005737">
    <property type="term" value="C:cytoplasm"/>
    <property type="evidence" value="ECO:0007669"/>
    <property type="project" value="InterPro"/>
</dbReference>
<dbReference type="PANTHER" id="PTHR24422">
    <property type="entry name" value="CHEMOTAXIS PROTEIN METHYLTRANSFERASE"/>
    <property type="match status" value="1"/>
</dbReference>
<proteinExistence type="predicted"/>
<sequence>MTKTPPVFLIGIACPLGGLEALLSFLEEVPRDGGMSFVVIQSDAPANPGMFTLSPECSAFLQVRPVEDCLTIEANQVYLVPAGKEVSLRKNVLHMGNPRSDGYLRLPVDYFFRSLAECCAHLSVGVLLGGESGDACDGVFGLRAIKGKGGLTLVQDPGPTAGEGLVRQAIEAGVVDIVAAPEAMPVRIVDYLRRADAELELESPHQAYMLDALDRIVQMLRERRGNDFSLYKRSSLFRRVERRLAVHQLPTLEDYVRYLNENASELDLLFQELLIGVTQFFRDSEVWEVLRIEAIPGLFARYPRGKNLRAWVSACSTGEEAYSLAIAFREALADVKPSRRFTLQIYATDVDPAAVDFARKGLYPPSIAADVSSERLARYFVAESGGSAYRVCKSVREMVVFAAQNVAADPPFTRLDILCCRNLMIYFGAEAQKAMLPVLHYALNPEGLLLLGSAETVNEDDALFSLVHSGARLYRRCGEPNKTPERAMTTPFPMLHAFMPVRSDGVDNIGQLTDQLVQQNFAPAAVLVNRNGDILYVSGRTGKYLEPPAGRTNVNLLAMARDGLREALMGVTYLALRTPEREVVLKGVRIRNERGVQTVDVIVQGLEQPDALRGRVLVVFRDVKAVPKRRHEQLVPQSDADRAMLREMQRMRENLQATHAEIQMTVEDLRASNEELQSTNEELQSANEELTISREQLQSLNEELQLINGELQSRMRDLEWVRKDMKIVLNSLEIAAIFLDRDMRLRRFTTCATDLFRLIPSDIGRPLIHVMTDLNYPNLVDDADEVLKKVKTRRTLAMSHDDRWYGVRIMPFRSQLDVIDGVVITFIDVFERLQDDSDPGCRHVSH</sequence>
<evidence type="ECO:0000313" key="10">
    <source>
        <dbReference type="EMBL" id="SDI28281.1"/>
    </source>
</evidence>
<evidence type="ECO:0000256" key="1">
    <source>
        <dbReference type="ARBA" id="ARBA00001541"/>
    </source>
</evidence>
<dbReference type="GO" id="GO:0008984">
    <property type="term" value="F:protein-glutamate methylesterase activity"/>
    <property type="evidence" value="ECO:0007669"/>
    <property type="project" value="InterPro"/>
</dbReference>
<dbReference type="InterPro" id="IPR000780">
    <property type="entry name" value="CheR_MeTrfase"/>
</dbReference>
<dbReference type="InterPro" id="IPR035909">
    <property type="entry name" value="CheB_C"/>
</dbReference>
<dbReference type="InterPro" id="IPR036804">
    <property type="entry name" value="CheR_N_sf"/>
</dbReference>
<dbReference type="CDD" id="cd16434">
    <property type="entry name" value="CheB-CheR_fusion"/>
    <property type="match status" value="1"/>
</dbReference>
<dbReference type="Pfam" id="PF01339">
    <property type="entry name" value="CheB_methylest"/>
    <property type="match status" value="1"/>
</dbReference>
<dbReference type="InterPro" id="IPR050903">
    <property type="entry name" value="Bact_Chemotaxis_MeTrfase"/>
</dbReference>
<dbReference type="GO" id="GO:0008983">
    <property type="term" value="F:protein-glutamate O-methyltransferase activity"/>
    <property type="evidence" value="ECO:0007669"/>
    <property type="project" value="UniProtKB-EC"/>
</dbReference>
<dbReference type="SUPFAM" id="SSF53335">
    <property type="entry name" value="S-adenosyl-L-methionine-dependent methyltransferases"/>
    <property type="match status" value="1"/>
</dbReference>
<organism evidence="10 11">
    <name type="scientific">Propionivibrio dicarboxylicus</name>
    <dbReference type="NCBI Taxonomy" id="83767"/>
    <lineage>
        <taxon>Bacteria</taxon>
        <taxon>Pseudomonadati</taxon>
        <taxon>Pseudomonadota</taxon>
        <taxon>Betaproteobacteria</taxon>
        <taxon>Rhodocyclales</taxon>
        <taxon>Rhodocyclaceae</taxon>
        <taxon>Propionivibrio</taxon>
    </lineage>
</organism>
<comment type="catalytic activity">
    <reaction evidence="1">
        <text>L-glutamyl-[protein] + S-adenosyl-L-methionine = [protein]-L-glutamate 5-O-methyl ester + S-adenosyl-L-homocysteine</text>
        <dbReference type="Rhea" id="RHEA:24452"/>
        <dbReference type="Rhea" id="RHEA-COMP:10208"/>
        <dbReference type="Rhea" id="RHEA-COMP:10311"/>
        <dbReference type="ChEBI" id="CHEBI:29973"/>
        <dbReference type="ChEBI" id="CHEBI:57856"/>
        <dbReference type="ChEBI" id="CHEBI:59789"/>
        <dbReference type="ChEBI" id="CHEBI:82795"/>
        <dbReference type="EC" id="2.1.1.80"/>
    </reaction>
</comment>
<dbReference type="PRINTS" id="PR00996">
    <property type="entry name" value="CHERMTFRASE"/>
</dbReference>
<keyword evidence="5" id="KW-0949">S-adenosyl-L-methionine</keyword>
<comment type="caution">
    <text evidence="6">Lacks conserved residue(s) required for the propagation of feature annotation.</text>
</comment>
<dbReference type="RefSeq" id="WP_176785940.1">
    <property type="nucleotide sequence ID" value="NZ_FNCY01000016.1"/>
</dbReference>
<evidence type="ECO:0000256" key="7">
    <source>
        <dbReference type="SAM" id="Coils"/>
    </source>
</evidence>
<dbReference type="GO" id="GO:0032259">
    <property type="term" value="P:methylation"/>
    <property type="evidence" value="ECO:0007669"/>
    <property type="project" value="UniProtKB-KW"/>
</dbReference>
<dbReference type="SUPFAM" id="SSF47757">
    <property type="entry name" value="Chemotaxis receptor methyltransferase CheR, N-terminal domain"/>
    <property type="match status" value="1"/>
</dbReference>
<dbReference type="STRING" id="83767.SAMN05660652_03159"/>
<dbReference type="GO" id="GO:0000156">
    <property type="term" value="F:phosphorelay response regulator activity"/>
    <property type="evidence" value="ECO:0007669"/>
    <property type="project" value="InterPro"/>
</dbReference>
<evidence type="ECO:0000256" key="5">
    <source>
        <dbReference type="ARBA" id="ARBA00022691"/>
    </source>
</evidence>
<keyword evidence="3" id="KW-0489">Methyltransferase</keyword>
<dbReference type="Gene3D" id="1.10.155.10">
    <property type="entry name" value="Chemotaxis receptor methyltransferase CheR, N-terminal domain"/>
    <property type="match status" value="1"/>
</dbReference>
<dbReference type="GO" id="GO:0006935">
    <property type="term" value="P:chemotaxis"/>
    <property type="evidence" value="ECO:0007669"/>
    <property type="project" value="InterPro"/>
</dbReference>
<gene>
    <name evidence="10" type="ORF">SAMN05660652_03159</name>
</gene>
<evidence type="ECO:0000256" key="2">
    <source>
        <dbReference type="ARBA" id="ARBA00012534"/>
    </source>
</evidence>
<dbReference type="InterPro" id="IPR029063">
    <property type="entry name" value="SAM-dependent_MTases_sf"/>
</dbReference>
<evidence type="ECO:0000256" key="3">
    <source>
        <dbReference type="ARBA" id="ARBA00022603"/>
    </source>
</evidence>
<accession>A0A1G8JB17</accession>
<dbReference type="Gene3D" id="3.30.450.20">
    <property type="entry name" value="PAS domain"/>
    <property type="match status" value="1"/>
</dbReference>
<feature type="domain" description="CheR-type methyltransferase" evidence="9">
    <location>
        <begin position="213"/>
        <end position="479"/>
    </location>
</feature>
<keyword evidence="4" id="KW-0808">Transferase</keyword>
<dbReference type="Pfam" id="PF03705">
    <property type="entry name" value="CheR_N"/>
    <property type="match status" value="1"/>
</dbReference>
<evidence type="ECO:0000256" key="6">
    <source>
        <dbReference type="PROSITE-ProRule" id="PRU00050"/>
    </source>
</evidence>
<keyword evidence="11" id="KW-1185">Reference proteome</keyword>
<dbReference type="Proteomes" id="UP000198607">
    <property type="component" value="Unassembled WGS sequence"/>
</dbReference>
<dbReference type="Pfam" id="PF13596">
    <property type="entry name" value="PAS_10"/>
    <property type="match status" value="1"/>
</dbReference>
<dbReference type="SUPFAM" id="SSF52738">
    <property type="entry name" value="Methylesterase CheB, C-terminal domain"/>
    <property type="match status" value="1"/>
</dbReference>
<dbReference type="Pfam" id="PF01739">
    <property type="entry name" value="CheR"/>
    <property type="match status" value="1"/>
</dbReference>
<dbReference type="PROSITE" id="PS50122">
    <property type="entry name" value="CHEB"/>
    <property type="match status" value="1"/>
</dbReference>
<dbReference type="InterPro" id="IPR022641">
    <property type="entry name" value="CheR_N"/>
</dbReference>
<dbReference type="AlphaFoldDB" id="A0A1G8JB17"/>
<protein>
    <recommendedName>
        <fullName evidence="2">protein-glutamate O-methyltransferase</fullName>
        <ecNumber evidence="2">2.1.1.80</ecNumber>
    </recommendedName>
</protein>
<evidence type="ECO:0000259" key="8">
    <source>
        <dbReference type="PROSITE" id="PS50122"/>
    </source>
</evidence>
<dbReference type="EC" id="2.1.1.80" evidence="2"/>
<evidence type="ECO:0000313" key="11">
    <source>
        <dbReference type="Proteomes" id="UP000198607"/>
    </source>
</evidence>
<evidence type="ECO:0000256" key="4">
    <source>
        <dbReference type="ARBA" id="ARBA00022679"/>
    </source>
</evidence>
<feature type="domain" description="CheB-type methylesterase" evidence="8">
    <location>
        <begin position="6"/>
        <end position="195"/>
    </location>
</feature>
<dbReference type="InterPro" id="IPR022642">
    <property type="entry name" value="CheR_C"/>
</dbReference>
<dbReference type="Gene3D" id="3.40.50.180">
    <property type="entry name" value="Methylesterase CheB, C-terminal domain"/>
    <property type="match status" value="1"/>
</dbReference>
<dbReference type="PROSITE" id="PS50123">
    <property type="entry name" value="CHER"/>
    <property type="match status" value="1"/>
</dbReference>
<dbReference type="InterPro" id="IPR000673">
    <property type="entry name" value="Sig_transdc_resp-reg_Me-estase"/>
</dbReference>
<keyword evidence="7" id="KW-0175">Coiled coil</keyword>
<feature type="coiled-coil region" evidence="7">
    <location>
        <begin position="645"/>
        <end position="717"/>
    </location>
</feature>
<name>A0A1G8JB17_9RHOO</name>
<dbReference type="PANTHER" id="PTHR24422:SF27">
    <property type="entry name" value="PROTEIN-GLUTAMATE O-METHYLTRANSFERASE"/>
    <property type="match status" value="1"/>
</dbReference>
<dbReference type="Gene3D" id="3.40.50.150">
    <property type="entry name" value="Vaccinia Virus protein VP39"/>
    <property type="match status" value="1"/>
</dbReference>
<dbReference type="SMART" id="SM00138">
    <property type="entry name" value="MeTrc"/>
    <property type="match status" value="1"/>
</dbReference>
<evidence type="ECO:0000259" key="9">
    <source>
        <dbReference type="PROSITE" id="PS50123"/>
    </source>
</evidence>
<dbReference type="EMBL" id="FNCY01000016">
    <property type="protein sequence ID" value="SDI28281.1"/>
    <property type="molecule type" value="Genomic_DNA"/>
</dbReference>